<evidence type="ECO:0000256" key="2">
    <source>
        <dbReference type="ARBA" id="ARBA00022821"/>
    </source>
</evidence>
<dbReference type="SUPFAM" id="SSF52540">
    <property type="entry name" value="P-loop containing nucleoside triphosphate hydrolases"/>
    <property type="match status" value="1"/>
</dbReference>
<dbReference type="GO" id="GO:0005524">
    <property type="term" value="F:ATP binding"/>
    <property type="evidence" value="ECO:0007669"/>
    <property type="project" value="UniProtKB-KW"/>
</dbReference>
<evidence type="ECO:0000313" key="7">
    <source>
        <dbReference type="EMBL" id="KAK9684390.1"/>
    </source>
</evidence>
<dbReference type="Pfam" id="PF00931">
    <property type="entry name" value="NB-ARC"/>
    <property type="match status" value="1"/>
</dbReference>
<proteinExistence type="inferred from homology"/>
<keyword evidence="2" id="KW-0611">Plant defense</keyword>
<evidence type="ECO:0008006" key="9">
    <source>
        <dbReference type="Google" id="ProtNLM"/>
    </source>
</evidence>
<dbReference type="PANTHER" id="PTHR33463">
    <property type="entry name" value="NB-ARC DOMAIN-CONTAINING PROTEIN-RELATED"/>
    <property type="match status" value="1"/>
</dbReference>
<feature type="domain" description="NB-ARC" evidence="5">
    <location>
        <begin position="349"/>
        <end position="516"/>
    </location>
</feature>
<evidence type="ECO:0000256" key="3">
    <source>
        <dbReference type="ARBA" id="ARBA00022840"/>
    </source>
</evidence>
<accession>A0AAW1I4F0</accession>
<dbReference type="InterPro" id="IPR050905">
    <property type="entry name" value="Plant_NBS-LRR"/>
</dbReference>
<dbReference type="EMBL" id="JBDFQZ010000010">
    <property type="protein sequence ID" value="KAK9684390.1"/>
    <property type="molecule type" value="Genomic_DNA"/>
</dbReference>
<protein>
    <recommendedName>
        <fullName evidence="9">AAA+ ATPase domain-containing protein</fullName>
    </recommendedName>
</protein>
<reference evidence="7" key="1">
    <citation type="submission" date="2024-03" db="EMBL/GenBank/DDBJ databases">
        <title>WGS assembly of Saponaria officinalis var. Norfolk2.</title>
        <authorList>
            <person name="Jenkins J."/>
            <person name="Shu S."/>
            <person name="Grimwood J."/>
            <person name="Barry K."/>
            <person name="Goodstein D."/>
            <person name="Schmutz J."/>
            <person name="Leebens-Mack J."/>
            <person name="Osbourn A."/>
        </authorList>
    </citation>
    <scope>NUCLEOTIDE SEQUENCE [LARGE SCALE GENOMIC DNA]</scope>
    <source>
        <strain evidence="7">JIC</strain>
    </source>
</reference>
<feature type="domain" description="Disease resistance protein At4g27190-like leucine-rich repeats" evidence="6">
    <location>
        <begin position="1281"/>
        <end position="1376"/>
    </location>
</feature>
<gene>
    <name evidence="7" type="ORF">RND81_10G206700</name>
</gene>
<dbReference type="Gene3D" id="3.80.10.10">
    <property type="entry name" value="Ribonuclease Inhibitor"/>
    <property type="match status" value="4"/>
</dbReference>
<dbReference type="InterPro" id="IPR002182">
    <property type="entry name" value="NB-ARC"/>
</dbReference>
<keyword evidence="8" id="KW-1185">Reference proteome</keyword>
<evidence type="ECO:0000259" key="6">
    <source>
        <dbReference type="Pfam" id="PF23247"/>
    </source>
</evidence>
<feature type="domain" description="Disease resistance protein At4g27190-like leucine-rich repeats" evidence="6">
    <location>
        <begin position="1415"/>
        <end position="1539"/>
    </location>
</feature>
<name>A0AAW1I4F0_SAPOF</name>
<feature type="domain" description="Disease resistance protein At4g27190-like leucine-rich repeats" evidence="6">
    <location>
        <begin position="1126"/>
        <end position="1251"/>
    </location>
</feature>
<dbReference type="GO" id="GO:0006952">
    <property type="term" value="P:defense response"/>
    <property type="evidence" value="ECO:0007669"/>
    <property type="project" value="UniProtKB-KW"/>
</dbReference>
<comment type="similarity">
    <text evidence="1">Belongs to the disease resistance NB-LRR family.</text>
</comment>
<dbReference type="InterPro" id="IPR057135">
    <property type="entry name" value="At4g27190-like_LRR"/>
</dbReference>
<dbReference type="Gene3D" id="1.10.8.430">
    <property type="entry name" value="Helical domain of apoptotic protease-activating factors"/>
    <property type="match status" value="1"/>
</dbReference>
<evidence type="ECO:0000259" key="5">
    <source>
        <dbReference type="Pfam" id="PF00931"/>
    </source>
</evidence>
<dbReference type="PRINTS" id="PR00364">
    <property type="entry name" value="DISEASERSIST"/>
</dbReference>
<dbReference type="InterPro" id="IPR042197">
    <property type="entry name" value="Apaf_helical"/>
</dbReference>
<evidence type="ECO:0000256" key="1">
    <source>
        <dbReference type="ARBA" id="ARBA00008894"/>
    </source>
</evidence>
<evidence type="ECO:0000313" key="8">
    <source>
        <dbReference type="Proteomes" id="UP001443914"/>
    </source>
</evidence>
<dbReference type="SUPFAM" id="SSF52047">
    <property type="entry name" value="RNI-like"/>
    <property type="match status" value="1"/>
</dbReference>
<feature type="region of interest" description="Disordered" evidence="4">
    <location>
        <begin position="1817"/>
        <end position="1842"/>
    </location>
</feature>
<feature type="domain" description="Disease resistance protein At4g27190-like leucine-rich repeats" evidence="6">
    <location>
        <begin position="941"/>
        <end position="1044"/>
    </location>
</feature>
<dbReference type="InterPro" id="IPR027417">
    <property type="entry name" value="P-loop_NTPase"/>
</dbReference>
<comment type="caution">
    <text evidence="7">The sequence shown here is derived from an EMBL/GenBank/DDBJ whole genome shotgun (WGS) entry which is preliminary data.</text>
</comment>
<dbReference type="Gene3D" id="3.40.50.300">
    <property type="entry name" value="P-loop containing nucleotide triphosphate hydrolases"/>
    <property type="match status" value="1"/>
</dbReference>
<feature type="compositionally biased region" description="Basic and acidic residues" evidence="4">
    <location>
        <begin position="1817"/>
        <end position="1834"/>
    </location>
</feature>
<dbReference type="PANTHER" id="PTHR33463:SF198">
    <property type="entry name" value="RPP4C3"/>
    <property type="match status" value="1"/>
</dbReference>
<sequence length="1842" mass="208964">MLGEILEIVKVLGEILDCVKVLEPMKKFVVNIIGRANNMSKLVQELKVLCAKKLDIDAKVSDGKASLRVMTRETANWLGSLQDLIEREEMKKLLKDDRVAEIVVKMMELRVMKRLLKDDRETFDIVVRVVKEKGRQDDADYKKIAKIAQQVMKDTAEDFKLFIKEGDGAIAAVTLLDKADLDKLRKDDEEMAKLLSKAEGIRRKELEHDDHDENGDQPVDRHIIQKKVGSWHKQIGSLMAFLDDENFKNSLPDGARLGVEGMIAMGNSAGYKHPEENAKRYRCCGCCVVRFNGYRHRHDMSEAAEIIAKDIKDMIVRCPPGLVTRLKRADELGTISSGFMEGLESRDKLLQDILTVLRDDRVNIVGVYGMGGAGKTTLVKELANKRALNLFDKSIVVEVSEAPNIKAIQDQIAERINPSLLKDVNSVSRRAERIYNALKSEKKILIVLDNIWKKLNLDEVGIPRETTKDLCCKLFITTREEQVCRVMGVVDANIFEAGLLNNKEALSLFENQIGEKVDSEGYKLVVERLLRKCDGLPLAIVATASNLRGKDLSMWRQFAEESEKPISSQVSREYRKTYSILETSYKLMDIEEKKKFFFLACLSPLGSVVSVDDLMRYGIGLDLFQRVNNLSEAMKQASGWANELVSSSLLLKADVDGEAKIHDVVRASAISFFEKDKGHMMLVESIPRWMRKETFKKLEAISLLSGHDFSRLNGVEAPMLQILLLKGDRFSTTLESDFFKGMTNLKVLSLSNINFNLGLPTSIEKLERLETFHLHNCYLKDIKLIGKLRNLLVLSLRGSTLEKLPDEIGELCNLMLLDLRECYDMINIPGNILSRLSHLEGLYMSNSFNDWASMKTKADDGEADQKARVSELNKLCHLNVLEIEVPEPEQLLTLNDVQLIEQLDDFGIHVGNFRRWYLNKVRSFCRVLKLSGVDASQNKFLKAFLKKTACLQVQECGRVAENFVPQLDEEGFKDLKYLEVDECNDVKFIIRPDNQNESSAFVNLETLKLRDMEKLEMICDWKAPARAFSNLRNLVLYGLPKLTYGLPVVPLNLVDVKISNCPNMKFIISESEPETDIIKFKFLKSFDLYRVGSLRSVLGRVETNPIDDGEQAAQPFFHEKCLFPSLETLKLWGNDTIAKIWSKACHVSGFQNLKSMDILGCRELQSLGSPSIFAALVRLEYLSIESCNKLQEVITKETVRHEVREHVIVFPYLTHLGMAKLSNLERFYGGSYKLEFSILESLFLYNIGRLTSFVGSDDSTALFCDKSSFPCLKGLNLCNNGTIVRLWNEACHVSDFQNLKKIDISECAELQSLGSPSVFATLVQLEELSIRDCDKLKEVISKETEENQVGEHIIVFPNLKLLSLTNLSNLECFYGGSYKLEFPTLRSLCLPDNYNLSDFVRPTRSATDESAFPSLEILKLSHYQTIVTLCSNTCHFPGFQNLKVLHIFNCNELLSLGSPSVLVALVQLEELSILECDRLQEVISKETEFREHVIVFTRLKRLSMNKLSNLQTFYGGSCKLEFPMLNSLSLSYTDSLANFVGLESSTALFSDKIEFPCLEELEVRCVSKKVLSLWNCSASGGQGQAIPNLLKSLEIRECENMEAIIMDKVVGVLGDIKGQVHVFPHLKSFIFKSLPSFTCFAYKPSAALCFPSLERVKMQSCTKLQSFCSGPFQAPKLETVALKDCNNMQSFLSKNRNNIQELPSIERVKIYKCPMLLSFLREPLAAPKLRVVYLKECPKIKWFSPGDPKNDDILELPSLEEVYIKMCSGMLSFSPRQIKAPKLSELEVDDDDDDYSERPNEELQQILQNLHKCTSREIKEDMKDERDEERRKLEEQDEEEGS</sequence>
<keyword evidence="3" id="KW-0067">ATP-binding</keyword>
<keyword evidence="3" id="KW-0547">Nucleotide-binding</keyword>
<dbReference type="InterPro" id="IPR032675">
    <property type="entry name" value="LRR_dom_sf"/>
</dbReference>
<dbReference type="SUPFAM" id="SSF52058">
    <property type="entry name" value="L domain-like"/>
    <property type="match status" value="2"/>
</dbReference>
<dbReference type="GO" id="GO:0043531">
    <property type="term" value="F:ADP binding"/>
    <property type="evidence" value="ECO:0007669"/>
    <property type="project" value="InterPro"/>
</dbReference>
<evidence type="ECO:0000256" key="4">
    <source>
        <dbReference type="SAM" id="MobiDB-lite"/>
    </source>
</evidence>
<dbReference type="Pfam" id="PF23247">
    <property type="entry name" value="LRR_RPS2"/>
    <property type="match status" value="4"/>
</dbReference>
<dbReference type="Proteomes" id="UP001443914">
    <property type="component" value="Unassembled WGS sequence"/>
</dbReference>
<dbReference type="FunFam" id="3.40.50.300:FF:001091">
    <property type="entry name" value="Probable disease resistance protein At1g61300"/>
    <property type="match status" value="1"/>
</dbReference>
<organism evidence="7 8">
    <name type="scientific">Saponaria officinalis</name>
    <name type="common">Common soapwort</name>
    <name type="synonym">Lychnis saponaria</name>
    <dbReference type="NCBI Taxonomy" id="3572"/>
    <lineage>
        <taxon>Eukaryota</taxon>
        <taxon>Viridiplantae</taxon>
        <taxon>Streptophyta</taxon>
        <taxon>Embryophyta</taxon>
        <taxon>Tracheophyta</taxon>
        <taxon>Spermatophyta</taxon>
        <taxon>Magnoliopsida</taxon>
        <taxon>eudicotyledons</taxon>
        <taxon>Gunneridae</taxon>
        <taxon>Pentapetalae</taxon>
        <taxon>Caryophyllales</taxon>
        <taxon>Caryophyllaceae</taxon>
        <taxon>Caryophylleae</taxon>
        <taxon>Saponaria</taxon>
    </lineage>
</organism>